<evidence type="ECO:0000313" key="11">
    <source>
        <dbReference type="EMBL" id="GGL79347.1"/>
    </source>
</evidence>
<dbReference type="Proteomes" id="UP000613840">
    <property type="component" value="Unassembled WGS sequence"/>
</dbReference>
<dbReference type="HAMAP" id="MF_00454">
    <property type="entry name" value="FluC"/>
    <property type="match status" value="1"/>
</dbReference>
<dbReference type="InterPro" id="IPR003691">
    <property type="entry name" value="FluC"/>
</dbReference>
<keyword evidence="4 10" id="KW-1133">Transmembrane helix</keyword>
<dbReference type="NCBIfam" id="TIGR00494">
    <property type="entry name" value="crcB"/>
    <property type="match status" value="1"/>
</dbReference>
<gene>
    <name evidence="10 11" type="primary">crcB</name>
    <name evidence="10" type="synonym">fluC</name>
    <name evidence="11" type="ORF">GCM10011575_42160</name>
</gene>
<evidence type="ECO:0000256" key="4">
    <source>
        <dbReference type="ARBA" id="ARBA00022989"/>
    </source>
</evidence>
<evidence type="ECO:0000256" key="3">
    <source>
        <dbReference type="ARBA" id="ARBA00022692"/>
    </source>
</evidence>
<sequence length="125" mass="12966">MTPLVFLAVCAAGGVGSASRFVVDGLVRTRFRTVFPAGTAIINISGSFILGLLTGLMLGSVLPQGWELILGTGIMGGYTTFSTASVETMRLVQQREYSQAVVNGFGVILATVLVGLAGLWLGSIL</sequence>
<evidence type="ECO:0000256" key="10">
    <source>
        <dbReference type="HAMAP-Rule" id="MF_00454"/>
    </source>
</evidence>
<name>A0A917SG40_9ACTN</name>
<feature type="binding site" evidence="10">
    <location>
        <position position="76"/>
    </location>
    <ligand>
        <name>Na(+)</name>
        <dbReference type="ChEBI" id="CHEBI:29101"/>
        <note>structural</note>
    </ligand>
</feature>
<reference evidence="11" key="2">
    <citation type="submission" date="2020-09" db="EMBL/GenBank/DDBJ databases">
        <authorList>
            <person name="Sun Q."/>
            <person name="Zhou Y."/>
        </authorList>
    </citation>
    <scope>NUCLEOTIDE SEQUENCE</scope>
    <source>
        <strain evidence="11">CGMCC 4.7306</strain>
    </source>
</reference>
<evidence type="ECO:0000313" key="12">
    <source>
        <dbReference type="Proteomes" id="UP000613840"/>
    </source>
</evidence>
<dbReference type="EMBL" id="BMMZ01000014">
    <property type="protein sequence ID" value="GGL79347.1"/>
    <property type="molecule type" value="Genomic_DNA"/>
</dbReference>
<dbReference type="GO" id="GO:0046872">
    <property type="term" value="F:metal ion binding"/>
    <property type="evidence" value="ECO:0007669"/>
    <property type="project" value="UniProtKB-KW"/>
</dbReference>
<keyword evidence="2 10" id="KW-1003">Cell membrane</keyword>
<evidence type="ECO:0000256" key="1">
    <source>
        <dbReference type="ARBA" id="ARBA00004651"/>
    </source>
</evidence>
<dbReference type="PANTHER" id="PTHR28259:SF1">
    <property type="entry name" value="FLUORIDE EXPORT PROTEIN 1-RELATED"/>
    <property type="match status" value="1"/>
</dbReference>
<reference evidence="11" key="1">
    <citation type="journal article" date="2014" name="Int. J. Syst. Evol. Microbiol.">
        <title>Complete genome sequence of Corynebacterium casei LMG S-19264T (=DSM 44701T), isolated from a smear-ripened cheese.</title>
        <authorList>
            <consortium name="US DOE Joint Genome Institute (JGI-PGF)"/>
            <person name="Walter F."/>
            <person name="Albersmeier A."/>
            <person name="Kalinowski J."/>
            <person name="Ruckert C."/>
        </authorList>
    </citation>
    <scope>NUCLEOTIDE SEQUENCE</scope>
    <source>
        <strain evidence="11">CGMCC 4.7306</strain>
    </source>
</reference>
<keyword evidence="10" id="KW-0479">Metal-binding</keyword>
<dbReference type="GO" id="GO:0140114">
    <property type="term" value="P:cellular detoxification of fluoride"/>
    <property type="evidence" value="ECO:0007669"/>
    <property type="project" value="UniProtKB-UniRule"/>
</dbReference>
<comment type="activity regulation">
    <text evidence="10">Na(+) is not transported, but it plays an essential structural role and its presence is essential for fluoride channel function.</text>
</comment>
<dbReference type="AlphaFoldDB" id="A0A917SG40"/>
<evidence type="ECO:0000256" key="7">
    <source>
        <dbReference type="ARBA" id="ARBA00035120"/>
    </source>
</evidence>
<comment type="catalytic activity">
    <reaction evidence="8">
        <text>fluoride(in) = fluoride(out)</text>
        <dbReference type="Rhea" id="RHEA:76159"/>
        <dbReference type="ChEBI" id="CHEBI:17051"/>
    </reaction>
    <physiologicalReaction direction="left-to-right" evidence="8">
        <dbReference type="Rhea" id="RHEA:76160"/>
    </physiologicalReaction>
</comment>
<evidence type="ECO:0000256" key="5">
    <source>
        <dbReference type="ARBA" id="ARBA00023136"/>
    </source>
</evidence>
<keyword evidence="6 10" id="KW-0407">Ion channel</keyword>
<comment type="similarity">
    <text evidence="7 10">Belongs to the fluoride channel Fluc/FEX (TC 1.A.43) family.</text>
</comment>
<comment type="caution">
    <text evidence="11">The sequence shown here is derived from an EMBL/GenBank/DDBJ whole genome shotgun (WGS) entry which is preliminary data.</text>
</comment>
<feature type="transmembrane region" description="Helical" evidence="10">
    <location>
        <begin position="100"/>
        <end position="121"/>
    </location>
</feature>
<comment type="function">
    <text evidence="9 10">Fluoride-specific ion channel. Important for reducing fluoride concentration in the cell, thus reducing its toxicity.</text>
</comment>
<evidence type="ECO:0000256" key="2">
    <source>
        <dbReference type="ARBA" id="ARBA00022475"/>
    </source>
</evidence>
<dbReference type="RefSeq" id="WP_188897546.1">
    <property type="nucleotide sequence ID" value="NZ_BMMZ01000014.1"/>
</dbReference>
<keyword evidence="5 10" id="KW-0472">Membrane</keyword>
<comment type="subcellular location">
    <subcellularLocation>
        <location evidence="1 10">Cell membrane</location>
        <topology evidence="1 10">Multi-pass membrane protein</topology>
    </subcellularLocation>
</comment>
<organism evidence="11 12">
    <name type="scientific">Microlunatus endophyticus</name>
    <dbReference type="NCBI Taxonomy" id="1716077"/>
    <lineage>
        <taxon>Bacteria</taxon>
        <taxon>Bacillati</taxon>
        <taxon>Actinomycetota</taxon>
        <taxon>Actinomycetes</taxon>
        <taxon>Propionibacteriales</taxon>
        <taxon>Propionibacteriaceae</taxon>
        <taxon>Microlunatus</taxon>
    </lineage>
</organism>
<feature type="binding site" evidence="10">
    <location>
        <position position="79"/>
    </location>
    <ligand>
        <name>Na(+)</name>
        <dbReference type="ChEBI" id="CHEBI:29101"/>
        <note>structural</note>
    </ligand>
</feature>
<accession>A0A917SG40</accession>
<keyword evidence="3 10" id="KW-0812">Transmembrane</keyword>
<evidence type="ECO:0000256" key="6">
    <source>
        <dbReference type="ARBA" id="ARBA00023303"/>
    </source>
</evidence>
<protein>
    <recommendedName>
        <fullName evidence="10">Fluoride-specific ion channel FluC</fullName>
    </recommendedName>
</protein>
<dbReference type="Pfam" id="PF02537">
    <property type="entry name" value="CRCB"/>
    <property type="match status" value="1"/>
</dbReference>
<feature type="transmembrane region" description="Helical" evidence="10">
    <location>
        <begin position="34"/>
        <end position="58"/>
    </location>
</feature>
<keyword evidence="12" id="KW-1185">Reference proteome</keyword>
<evidence type="ECO:0000256" key="9">
    <source>
        <dbReference type="ARBA" id="ARBA00049940"/>
    </source>
</evidence>
<evidence type="ECO:0000256" key="8">
    <source>
        <dbReference type="ARBA" id="ARBA00035585"/>
    </source>
</evidence>
<keyword evidence="10" id="KW-0915">Sodium</keyword>
<comment type="caution">
    <text evidence="10">Lacks conserved residue(s) required for the propagation of feature annotation.</text>
</comment>
<dbReference type="GO" id="GO:0005886">
    <property type="term" value="C:plasma membrane"/>
    <property type="evidence" value="ECO:0007669"/>
    <property type="project" value="UniProtKB-SubCell"/>
</dbReference>
<keyword evidence="10" id="KW-0406">Ion transport</keyword>
<keyword evidence="10" id="KW-0813">Transport</keyword>
<dbReference type="PANTHER" id="PTHR28259">
    <property type="entry name" value="FLUORIDE EXPORT PROTEIN 1-RELATED"/>
    <property type="match status" value="1"/>
</dbReference>
<proteinExistence type="inferred from homology"/>
<dbReference type="GO" id="GO:0062054">
    <property type="term" value="F:fluoride channel activity"/>
    <property type="evidence" value="ECO:0007669"/>
    <property type="project" value="UniProtKB-UniRule"/>
</dbReference>